<dbReference type="AlphaFoldDB" id="A0A0R0CU42"/>
<feature type="transmembrane region" description="Helical" evidence="1">
    <location>
        <begin position="92"/>
        <end position="112"/>
    </location>
</feature>
<keyword evidence="1" id="KW-0472">Membrane</keyword>
<feature type="transmembrane region" description="Helical" evidence="1">
    <location>
        <begin position="174"/>
        <end position="191"/>
    </location>
</feature>
<sequence>MAGSGFTARHLWLPLIAASLMFSALMLGGDQWIADRVFALEGQHWLLRDAWATTVLMHAGGKWLSATATLLVLVLCFHQWRYGSNRHLRWALLYLVLAIALGTGAVSLLKSLTHMDCPWDLLRYGGQRPFVGLLQARPAALPTAACFPAGQASAGYAWVSLYFFALLWRPAWRWRGLAVGLLAGIALGLAQQLRGAHFMSHDLATLSVCWLLSLGLYALARSRLPRRAWHAAGARA</sequence>
<dbReference type="SUPFAM" id="SSF48317">
    <property type="entry name" value="Acid phosphatase/Vanadium-dependent haloperoxidase"/>
    <property type="match status" value="1"/>
</dbReference>
<gene>
    <name evidence="3" type="ORF">ABB28_13690</name>
</gene>
<dbReference type="Proteomes" id="UP000051386">
    <property type="component" value="Unassembled WGS sequence"/>
</dbReference>
<keyword evidence="1" id="KW-0812">Transmembrane</keyword>
<dbReference type="CDD" id="cd03396">
    <property type="entry name" value="PAP2_like_6"/>
    <property type="match status" value="1"/>
</dbReference>
<feature type="transmembrane region" description="Helical" evidence="1">
    <location>
        <begin position="63"/>
        <end position="80"/>
    </location>
</feature>
<feature type="domain" description="Phosphatidic acid phosphatase type 2/haloperoxidase" evidence="2">
    <location>
        <begin position="92"/>
        <end position="220"/>
    </location>
</feature>
<keyword evidence="1" id="KW-1133">Transmembrane helix</keyword>
<dbReference type="PATRIC" id="fig|517011.3.peg.2659"/>
<name>A0A0R0CU42_9GAMM</name>
<feature type="transmembrane region" description="Helical" evidence="1">
    <location>
        <begin position="139"/>
        <end position="167"/>
    </location>
</feature>
<evidence type="ECO:0000259" key="2">
    <source>
        <dbReference type="Pfam" id="PF01569"/>
    </source>
</evidence>
<proteinExistence type="predicted"/>
<keyword evidence="4" id="KW-1185">Reference proteome</keyword>
<organism evidence="3 4">
    <name type="scientific">Stenotrophomonas chelatiphaga</name>
    <dbReference type="NCBI Taxonomy" id="517011"/>
    <lineage>
        <taxon>Bacteria</taxon>
        <taxon>Pseudomonadati</taxon>
        <taxon>Pseudomonadota</taxon>
        <taxon>Gammaproteobacteria</taxon>
        <taxon>Lysobacterales</taxon>
        <taxon>Lysobacteraceae</taxon>
        <taxon>Stenotrophomonas</taxon>
    </lineage>
</organism>
<dbReference type="InterPro" id="IPR000326">
    <property type="entry name" value="PAP2/HPO"/>
</dbReference>
<evidence type="ECO:0000313" key="3">
    <source>
        <dbReference type="EMBL" id="KRG72843.1"/>
    </source>
</evidence>
<dbReference type="Pfam" id="PF01569">
    <property type="entry name" value="PAP2"/>
    <property type="match status" value="1"/>
</dbReference>
<feature type="transmembrane region" description="Helical" evidence="1">
    <location>
        <begin position="203"/>
        <end position="220"/>
    </location>
</feature>
<reference evidence="3 4" key="1">
    <citation type="submission" date="2015-05" db="EMBL/GenBank/DDBJ databases">
        <title>Genome sequencing and analysis of members of genus Stenotrophomonas.</title>
        <authorList>
            <person name="Patil P.P."/>
            <person name="Midha S."/>
            <person name="Patil P.B."/>
        </authorList>
    </citation>
    <scope>NUCLEOTIDE SEQUENCE [LARGE SCALE GENOMIC DNA]</scope>
    <source>
        <strain evidence="3 4">DSM 21508</strain>
    </source>
</reference>
<dbReference type="InterPro" id="IPR036938">
    <property type="entry name" value="PAP2/HPO_sf"/>
</dbReference>
<accession>A0A0R0CU42</accession>
<dbReference type="EMBL" id="LDJK01000064">
    <property type="protein sequence ID" value="KRG72843.1"/>
    <property type="molecule type" value="Genomic_DNA"/>
</dbReference>
<protein>
    <submittedName>
        <fullName evidence="3">Membrane protein</fullName>
    </submittedName>
</protein>
<evidence type="ECO:0000313" key="4">
    <source>
        <dbReference type="Proteomes" id="UP000051386"/>
    </source>
</evidence>
<comment type="caution">
    <text evidence="3">The sequence shown here is derived from an EMBL/GenBank/DDBJ whole genome shotgun (WGS) entry which is preliminary data.</text>
</comment>
<evidence type="ECO:0000256" key="1">
    <source>
        <dbReference type="SAM" id="Phobius"/>
    </source>
</evidence>